<evidence type="ECO:0000256" key="6">
    <source>
        <dbReference type="ARBA" id="ARBA00022692"/>
    </source>
</evidence>
<dbReference type="GO" id="GO:0005886">
    <property type="term" value="C:plasma membrane"/>
    <property type="evidence" value="ECO:0007669"/>
    <property type="project" value="UniProtKB-SubCell"/>
</dbReference>
<dbReference type="GO" id="GO:0016787">
    <property type="term" value="F:hydrolase activity"/>
    <property type="evidence" value="ECO:0007669"/>
    <property type="project" value="UniProtKB-KW"/>
</dbReference>
<evidence type="ECO:0000256" key="2">
    <source>
        <dbReference type="ARBA" id="ARBA00005513"/>
    </source>
</evidence>
<keyword evidence="4 14" id="KW-1003">Cell membrane</keyword>
<organism evidence="17">
    <name type="scientific">Mycobacterium xenopi 4042</name>
    <dbReference type="NCBI Taxonomy" id="1299334"/>
    <lineage>
        <taxon>Bacteria</taxon>
        <taxon>Bacillati</taxon>
        <taxon>Actinomycetota</taxon>
        <taxon>Actinomycetes</taxon>
        <taxon>Mycobacteriales</taxon>
        <taxon>Mycobacteriaceae</taxon>
        <taxon>Mycobacterium</taxon>
    </lineage>
</organism>
<evidence type="ECO:0000256" key="16">
    <source>
        <dbReference type="SAM" id="Coils"/>
    </source>
</evidence>
<dbReference type="InterPro" id="IPR005864">
    <property type="entry name" value="ATP_synth_F0_bsu_bac"/>
</dbReference>
<evidence type="ECO:0000256" key="4">
    <source>
        <dbReference type="ARBA" id="ARBA00022475"/>
    </source>
</evidence>
<dbReference type="EMBL" id="JAOB01000011">
    <property type="protein sequence ID" value="EUA73523.1"/>
    <property type="molecule type" value="Genomic_DNA"/>
</dbReference>
<dbReference type="PANTHER" id="PTHR33445:SF1">
    <property type="entry name" value="ATP SYNTHASE SUBUNIT B"/>
    <property type="match status" value="1"/>
</dbReference>
<evidence type="ECO:0000256" key="8">
    <source>
        <dbReference type="ARBA" id="ARBA00022989"/>
    </source>
</evidence>
<comment type="caution">
    <text evidence="17">The sequence shown here is derived from an EMBL/GenBank/DDBJ whole genome shotgun (WGS) entry which is preliminary data.</text>
</comment>
<sequence>MSTFIGQLAGFAVIVFLLWRYVVPPVRKLMTDRQKAVQQELDEAAEAAKRLEEASQAHAKALEEAKAEAQRIIEEARADAERIAEQLREQADAEVERIKVQGAKQVELLRAQLVRQLRQDLGYESVQRPVNWCASMSLIPRGNPPPSTGSWTSSTPWRHQRRTSSIRCWRRCARPAAWRWVTWCSGSTR</sequence>
<proteinExistence type="inferred from homology"/>
<keyword evidence="16" id="KW-0175">Coiled coil</keyword>
<evidence type="ECO:0000256" key="14">
    <source>
        <dbReference type="HAMAP-Rule" id="MF_01398"/>
    </source>
</evidence>
<dbReference type="InterPro" id="IPR050059">
    <property type="entry name" value="ATP_synthase_B_chain"/>
</dbReference>
<dbReference type="HAMAP" id="MF_01398">
    <property type="entry name" value="ATP_synth_b_bprime"/>
    <property type="match status" value="1"/>
</dbReference>
<evidence type="ECO:0000256" key="12">
    <source>
        <dbReference type="ARBA" id="ARBA00025198"/>
    </source>
</evidence>
<keyword evidence="11 14" id="KW-0066">ATP synthesis</keyword>
<keyword evidence="10 14" id="KW-0472">Membrane</keyword>
<comment type="function">
    <text evidence="12 14">F(1)F(0) ATP synthase produces ATP from ADP in the presence of a proton or sodium gradient. F-type ATPases consist of two structural domains, F(1) containing the extramembraneous catalytic core and F(0) containing the membrane proton channel, linked together by a central stalk and a peripheral stalk. During catalysis, ATP synthesis in the catalytic domain of F(1) is coupled via a rotary mechanism of the central stalk subunits to proton translocation.</text>
</comment>
<evidence type="ECO:0000256" key="15">
    <source>
        <dbReference type="RuleBase" id="RU003848"/>
    </source>
</evidence>
<dbReference type="GO" id="GO:0046961">
    <property type="term" value="F:proton-transporting ATPase activity, rotational mechanism"/>
    <property type="evidence" value="ECO:0007669"/>
    <property type="project" value="TreeGrafter"/>
</dbReference>
<gene>
    <name evidence="14 17" type="primary">atpF</name>
    <name evidence="17" type="ORF">I553_9680</name>
</gene>
<evidence type="ECO:0000256" key="11">
    <source>
        <dbReference type="ARBA" id="ARBA00023310"/>
    </source>
</evidence>
<keyword evidence="7 14" id="KW-0375">Hydrogen ion transport</keyword>
<evidence type="ECO:0000256" key="1">
    <source>
        <dbReference type="ARBA" id="ARBA00004162"/>
    </source>
</evidence>
<dbReference type="SUPFAM" id="SSF81573">
    <property type="entry name" value="F1F0 ATP synthase subunit B, membrane domain"/>
    <property type="match status" value="1"/>
</dbReference>
<keyword evidence="8 14" id="KW-1133">Transmembrane helix</keyword>
<feature type="transmembrane region" description="Helical" evidence="14">
    <location>
        <begin position="6"/>
        <end position="23"/>
    </location>
</feature>
<protein>
    <recommendedName>
        <fullName evidence="14">ATP synthase subunit b</fullName>
    </recommendedName>
    <alternativeName>
        <fullName evidence="14">ATP synthase F(0) sector subunit b</fullName>
    </alternativeName>
    <alternativeName>
        <fullName evidence="14">ATPase subunit I</fullName>
    </alternativeName>
    <alternativeName>
        <fullName evidence="14">F-type ATPase subunit b</fullName>
        <shortName evidence="14">F-ATPase subunit b</shortName>
    </alternativeName>
</protein>
<comment type="subcellular location">
    <subcellularLocation>
        <location evidence="1 14">Cell membrane</location>
        <topology evidence="1 14">Single-pass membrane protein</topology>
    </subcellularLocation>
</comment>
<evidence type="ECO:0000256" key="7">
    <source>
        <dbReference type="ARBA" id="ARBA00022781"/>
    </source>
</evidence>
<keyword evidence="9 14" id="KW-0406">Ion transport</keyword>
<comment type="subunit">
    <text evidence="13 14">F-type ATPases have 2 components, F(1) - the catalytic core - and F(0) - the membrane proton channel. F(1) has five subunits: alpha(3), beta(3), gamma(1), delta(1), epsilon(1). F(0) has three main subunits: a(1), b(2) and c(10-14). The alpha and beta chains form an alternating ring which encloses part of the gamma chain. F(1) is attached to F(0) by a central stalk formed by the gamma and epsilon chains, while a peripheral stalk is formed by the delta and b chains.</text>
</comment>
<dbReference type="GO" id="GO:0045259">
    <property type="term" value="C:proton-transporting ATP synthase complex"/>
    <property type="evidence" value="ECO:0007669"/>
    <property type="project" value="UniProtKB-KW"/>
</dbReference>
<evidence type="ECO:0000313" key="17">
    <source>
        <dbReference type="EMBL" id="EUA73523.1"/>
    </source>
</evidence>
<keyword evidence="6 14" id="KW-0812">Transmembrane</keyword>
<evidence type="ECO:0000256" key="13">
    <source>
        <dbReference type="ARBA" id="ARBA00025830"/>
    </source>
</evidence>
<comment type="similarity">
    <text evidence="2 14 15">Belongs to the ATPase B chain family.</text>
</comment>
<dbReference type="CDD" id="cd06503">
    <property type="entry name" value="ATP-synt_Fo_b"/>
    <property type="match status" value="1"/>
</dbReference>
<name>X8E0P8_MYCXE</name>
<dbReference type="PATRIC" id="fig|1299334.3.peg.1185"/>
<keyword evidence="5 14" id="KW-0138">CF(0)</keyword>
<evidence type="ECO:0000256" key="10">
    <source>
        <dbReference type="ARBA" id="ARBA00023136"/>
    </source>
</evidence>
<comment type="function">
    <text evidence="14">Component of the F(0) channel, it forms part of the peripheral stalk, linking F(1) to F(0).</text>
</comment>
<dbReference type="AlphaFoldDB" id="X8E0P8"/>
<dbReference type="Pfam" id="PF00430">
    <property type="entry name" value="ATP-synt_B"/>
    <property type="match status" value="1"/>
</dbReference>
<dbReference type="PANTHER" id="PTHR33445">
    <property type="entry name" value="ATP SYNTHASE SUBUNIT B', CHLOROPLASTIC"/>
    <property type="match status" value="1"/>
</dbReference>
<evidence type="ECO:0000256" key="3">
    <source>
        <dbReference type="ARBA" id="ARBA00022448"/>
    </source>
</evidence>
<evidence type="ECO:0000256" key="5">
    <source>
        <dbReference type="ARBA" id="ARBA00022547"/>
    </source>
</evidence>
<dbReference type="GO" id="GO:0046933">
    <property type="term" value="F:proton-transporting ATP synthase activity, rotational mechanism"/>
    <property type="evidence" value="ECO:0007669"/>
    <property type="project" value="UniProtKB-UniRule"/>
</dbReference>
<dbReference type="InterPro" id="IPR002146">
    <property type="entry name" value="ATP_synth_b/b'su_bac/chlpt"/>
</dbReference>
<dbReference type="Gene3D" id="1.20.5.620">
    <property type="entry name" value="F1F0 ATP synthase subunit B, membrane domain"/>
    <property type="match status" value="1"/>
</dbReference>
<reference evidence="17" key="1">
    <citation type="submission" date="2014-01" db="EMBL/GenBank/DDBJ databases">
        <authorList>
            <person name="Brown-Elliot B."/>
            <person name="Wallace R."/>
            <person name="Lenaerts A."/>
            <person name="Ordway D."/>
            <person name="DeGroote M.A."/>
            <person name="Parker T."/>
            <person name="Sizemore C."/>
            <person name="Tallon L.J."/>
            <person name="Sadzewicz L.K."/>
            <person name="Sengamalay N."/>
            <person name="Fraser C.M."/>
            <person name="Hine E."/>
            <person name="Shefchek K.A."/>
            <person name="Das S.P."/>
            <person name="Tettelin H."/>
        </authorList>
    </citation>
    <scope>NUCLEOTIDE SEQUENCE [LARGE SCALE GENOMIC DNA]</scope>
    <source>
        <strain evidence="17">4042</strain>
    </source>
</reference>
<evidence type="ECO:0000256" key="9">
    <source>
        <dbReference type="ARBA" id="ARBA00023065"/>
    </source>
</evidence>
<dbReference type="InterPro" id="IPR028987">
    <property type="entry name" value="ATP_synth_B-like_membr_sf"/>
</dbReference>
<keyword evidence="3 14" id="KW-0813">Transport</keyword>
<accession>X8E0P8</accession>
<keyword evidence="17" id="KW-0378">Hydrolase</keyword>
<feature type="coiled-coil region" evidence="16">
    <location>
        <begin position="34"/>
        <end position="97"/>
    </location>
</feature>
<dbReference type="NCBIfam" id="TIGR01144">
    <property type="entry name" value="ATP_synt_b"/>
    <property type="match status" value="1"/>
</dbReference>